<accession>A0A7R9FEM9</accession>
<sequence length="528" mass="59919">MPLQPLRDAILRTQQQSGQLCYPFFLIDDPPQLLGLHAILLRGWFPTSHCVQRNAGAVYLVSCMTGKRTRSFKCAVHHRDREVSSENDFHILVQEPPVFRRMVRIIADEFLTEERDRKYYADHYTCCPPPLFIVLITLVESTGNVALRRIHNLLRVGGEDRKRHFFALVIINPFFCEGVVVEVSRWRCRGGGVAVEGVEVSRWRGWRCRGGGGVGVVFREGNVARYTYFKVRISSLAFLTRSRVGYSFNHNPAMVILVNLKLLKQYPQVDRGISLVLSARPLVLKPVGGESPAKHGARRDLSGGKSPLYEIYKQKTHNALLQENYTELNELISTSEQLSSWLSIGSIRSHSSRSNSKNLTMNVGRRRTRLASTNNYSRVENDRDPNHENLRRARLQTKSGMSVGRFIGERPILSFFECPLNISLRTSPPLRRIRMLGFFTYYTVAMGEINPSGPVPIDSVFIYRPDKRLEIWRFLFYMVLHAGEKSFEVKTTLGTPNRSLNPDYPVIGSPFYCESDALGHAATAAGAV</sequence>
<dbReference type="InterPro" id="IPR051739">
    <property type="entry name" value="Rhomboid_IM_Serine_Proteases"/>
</dbReference>
<organism evidence="2">
    <name type="scientific">Timema tahoe</name>
    <dbReference type="NCBI Taxonomy" id="61484"/>
    <lineage>
        <taxon>Eukaryota</taxon>
        <taxon>Metazoa</taxon>
        <taxon>Ecdysozoa</taxon>
        <taxon>Arthropoda</taxon>
        <taxon>Hexapoda</taxon>
        <taxon>Insecta</taxon>
        <taxon>Pterygota</taxon>
        <taxon>Neoptera</taxon>
        <taxon>Polyneoptera</taxon>
        <taxon>Phasmatodea</taxon>
        <taxon>Timematodea</taxon>
        <taxon>Timematoidea</taxon>
        <taxon>Timematidae</taxon>
        <taxon>Timema</taxon>
    </lineage>
</organism>
<protein>
    <submittedName>
        <fullName evidence="2">Uncharacterized protein</fullName>
    </submittedName>
</protein>
<dbReference type="EMBL" id="OE000049">
    <property type="protein sequence ID" value="CAD7452174.1"/>
    <property type="molecule type" value="Genomic_DNA"/>
</dbReference>
<dbReference type="PANTHER" id="PTHR45840:SF2">
    <property type="entry name" value="PROTEIN RHOMBOID-RELATED"/>
    <property type="match status" value="1"/>
</dbReference>
<gene>
    <name evidence="2" type="ORF">TTEB3V08_LOCUS361</name>
</gene>
<proteinExistence type="inferred from homology"/>
<dbReference type="PANTHER" id="PTHR45840">
    <property type="entry name" value="RHOMBOID-RELATED PROTEIN"/>
    <property type="match status" value="1"/>
</dbReference>
<evidence type="ECO:0000256" key="1">
    <source>
        <dbReference type="ARBA" id="ARBA00009045"/>
    </source>
</evidence>
<dbReference type="GO" id="GO:0004252">
    <property type="term" value="F:serine-type endopeptidase activity"/>
    <property type="evidence" value="ECO:0007669"/>
    <property type="project" value="TreeGrafter"/>
</dbReference>
<evidence type="ECO:0000313" key="2">
    <source>
        <dbReference type="EMBL" id="CAD7452174.1"/>
    </source>
</evidence>
<name>A0A7R9FEM9_9NEOP</name>
<comment type="similarity">
    <text evidence="1">Belongs to the peptidase S54 family.</text>
</comment>
<dbReference type="AlphaFoldDB" id="A0A7R9FEM9"/>
<reference evidence="2" key="1">
    <citation type="submission" date="2020-11" db="EMBL/GenBank/DDBJ databases">
        <authorList>
            <person name="Tran Van P."/>
        </authorList>
    </citation>
    <scope>NUCLEOTIDE SEQUENCE</scope>
</reference>